<dbReference type="EMBL" id="DTBE01000072">
    <property type="protein sequence ID" value="HGQ59642.1"/>
    <property type="molecule type" value="Genomic_DNA"/>
</dbReference>
<keyword evidence="3" id="KW-0808">Transferase</keyword>
<evidence type="ECO:0000313" key="3">
    <source>
        <dbReference type="EMBL" id="HGQ73737.1"/>
    </source>
</evidence>
<dbReference type="Gene3D" id="3.40.50.1580">
    <property type="entry name" value="Nucleoside phosphorylase domain"/>
    <property type="match status" value="1"/>
</dbReference>
<dbReference type="NCBIfam" id="TIGR01718">
    <property type="entry name" value="Uridine-psphlse"/>
    <property type="match status" value="1"/>
</dbReference>
<dbReference type="PANTHER" id="PTHR43691">
    <property type="entry name" value="URIDINE PHOSPHORYLASE"/>
    <property type="match status" value="1"/>
</dbReference>
<proteinExistence type="predicted"/>
<name>A0A7C4JLS6_STAMA</name>
<sequence>MDKCDRCSTVLKIRSASKPESDEGLQYHLHIKPGDISRYVLIPGDPGRVSKIASYWDKWWKVAEHREYVTYSGYYKGVFISSTSSGIGAPATAIAIEELARTGADTFIRVGTTGALHKWINVGDLVISTGAVRLEGTSKQYVIPEYPAVASYDIVLALIFAAETLGVKYHVGLTASTDSFYVGQERPGFREYMPPFQKGLIDFLRRINVLNFEMEASLIFTLANIYGLRAGAICAVVANRETEEFVVDAGVDDAIKVANEAVKILYDWDEARESIGTKHITPRILYNWLKTNFKVS</sequence>
<dbReference type="EMBL" id="DTBP01000013">
    <property type="protein sequence ID" value="HGQ73737.1"/>
    <property type="molecule type" value="Genomic_DNA"/>
</dbReference>
<evidence type="ECO:0000259" key="1">
    <source>
        <dbReference type="Pfam" id="PF01048"/>
    </source>
</evidence>
<protein>
    <submittedName>
        <fullName evidence="3">Uridine phosphorylase</fullName>
        <ecNumber evidence="3">2.4.2.3</ecNumber>
    </submittedName>
</protein>
<dbReference type="GO" id="GO:0009166">
    <property type="term" value="P:nucleotide catabolic process"/>
    <property type="evidence" value="ECO:0007669"/>
    <property type="project" value="InterPro"/>
</dbReference>
<keyword evidence="3" id="KW-0328">Glycosyltransferase</keyword>
<reference evidence="3" key="1">
    <citation type="journal article" date="2020" name="mSystems">
        <title>Genome- and Community-Level Interaction Insights into Carbon Utilization and Element Cycling Functions of Hydrothermarchaeota in Hydrothermal Sediment.</title>
        <authorList>
            <person name="Zhou Z."/>
            <person name="Liu Y."/>
            <person name="Xu W."/>
            <person name="Pan J."/>
            <person name="Luo Z.H."/>
            <person name="Li M."/>
        </authorList>
    </citation>
    <scope>NUCLEOTIDE SEQUENCE [LARGE SCALE GENOMIC DNA]</scope>
    <source>
        <strain evidence="2">SpSt-638</strain>
        <strain evidence="3">SpSt-648</strain>
    </source>
</reference>
<feature type="domain" description="Nucleoside phosphorylase" evidence="1">
    <location>
        <begin position="38"/>
        <end position="259"/>
    </location>
</feature>
<dbReference type="SUPFAM" id="SSF53167">
    <property type="entry name" value="Purine and uridine phosphorylases"/>
    <property type="match status" value="1"/>
</dbReference>
<dbReference type="PANTHER" id="PTHR43691:SF13">
    <property type="entry name" value="URIDINE PHOSPHORYLASE"/>
    <property type="match status" value="1"/>
</dbReference>
<dbReference type="Pfam" id="PF01048">
    <property type="entry name" value="PNP_UDP_1"/>
    <property type="match status" value="1"/>
</dbReference>
<accession>A0A7C4JLS6</accession>
<dbReference type="EC" id="2.4.2.3" evidence="3"/>
<dbReference type="InterPro" id="IPR035994">
    <property type="entry name" value="Nucleoside_phosphorylase_sf"/>
</dbReference>
<dbReference type="InterPro" id="IPR010058">
    <property type="entry name" value="Uridine_phosphorylase"/>
</dbReference>
<dbReference type="InterPro" id="IPR000845">
    <property type="entry name" value="Nucleoside_phosphorylase_d"/>
</dbReference>
<evidence type="ECO:0000313" key="2">
    <source>
        <dbReference type="EMBL" id="HGQ59642.1"/>
    </source>
</evidence>
<organism evidence="3">
    <name type="scientific">Staphylothermus marinus</name>
    <dbReference type="NCBI Taxonomy" id="2280"/>
    <lineage>
        <taxon>Archaea</taxon>
        <taxon>Thermoproteota</taxon>
        <taxon>Thermoprotei</taxon>
        <taxon>Desulfurococcales</taxon>
        <taxon>Desulfurococcaceae</taxon>
        <taxon>Staphylothermus</taxon>
    </lineage>
</organism>
<dbReference type="CDD" id="cd17767">
    <property type="entry name" value="UP_EcUdp-like"/>
    <property type="match status" value="1"/>
</dbReference>
<dbReference type="AlphaFoldDB" id="A0A7C4JLS6"/>
<dbReference type="GO" id="GO:0004850">
    <property type="term" value="F:uridine phosphorylase activity"/>
    <property type="evidence" value="ECO:0007669"/>
    <property type="project" value="UniProtKB-EC"/>
</dbReference>
<gene>
    <name evidence="3" type="primary">udp</name>
    <name evidence="2" type="ORF">ENU09_02880</name>
    <name evidence="3" type="ORF">ENU20_01490</name>
</gene>
<dbReference type="GO" id="GO:0009116">
    <property type="term" value="P:nucleoside metabolic process"/>
    <property type="evidence" value="ECO:0007669"/>
    <property type="project" value="InterPro"/>
</dbReference>
<comment type="caution">
    <text evidence="3">The sequence shown here is derived from an EMBL/GenBank/DDBJ whole genome shotgun (WGS) entry which is preliminary data.</text>
</comment>
<dbReference type="GO" id="GO:0005829">
    <property type="term" value="C:cytosol"/>
    <property type="evidence" value="ECO:0007669"/>
    <property type="project" value="TreeGrafter"/>
</dbReference>